<sequence length="153" mass="16812">MRASAERSVRGTWLRVCDCLRKTRPMTQSEDGADRLPDWPLGPYLRQARRVAGLSVAEVARLAEVSHAKVRQLERGYAVRDGAHYAVGTTKTTVERVARAVGADVAEALRLVGIVADDPSAPGRRARPLDLSAVSDEDLLTEIARRFGARHRD</sequence>
<reference evidence="2 3" key="1">
    <citation type="journal article" date="2012" name="BMC Genomics">
        <title>Complete genome sequence of Saccharothrix espanaensis DSM 44229T and comparison to the other completely sequenced Pseudonocardiaceae.</title>
        <authorList>
            <person name="Strobel T."/>
            <person name="Al-Dilaimi A."/>
            <person name="Blom J."/>
            <person name="Gessner A."/>
            <person name="Kalinowski J."/>
            <person name="Luzhetska M."/>
            <person name="Puhler A."/>
            <person name="Szczepanowski R."/>
            <person name="Bechthold A."/>
            <person name="Ruckert C."/>
        </authorList>
    </citation>
    <scope>NUCLEOTIDE SEQUENCE [LARGE SCALE GENOMIC DNA]</scope>
    <source>
        <strain evidence="3">ATCC 51144 / DSM 44229 / JCM 9112 / NBRC 15066 / NRRL 15764</strain>
    </source>
</reference>
<evidence type="ECO:0000313" key="3">
    <source>
        <dbReference type="Proteomes" id="UP000006281"/>
    </source>
</evidence>
<dbReference type="EMBL" id="HE804045">
    <property type="protein sequence ID" value="CCH27568.1"/>
    <property type="molecule type" value="Genomic_DNA"/>
</dbReference>
<dbReference type="eggNOG" id="COG1426">
    <property type="taxonomic scope" value="Bacteria"/>
</dbReference>
<dbReference type="Proteomes" id="UP000006281">
    <property type="component" value="Chromosome"/>
</dbReference>
<dbReference type="HOGENOM" id="CLU_1711954_0_0_11"/>
<dbReference type="PROSITE" id="PS50943">
    <property type="entry name" value="HTH_CROC1"/>
    <property type="match status" value="1"/>
</dbReference>
<dbReference type="CDD" id="cd00093">
    <property type="entry name" value="HTH_XRE"/>
    <property type="match status" value="1"/>
</dbReference>
<dbReference type="Gene3D" id="1.10.260.40">
    <property type="entry name" value="lambda repressor-like DNA-binding domains"/>
    <property type="match status" value="1"/>
</dbReference>
<dbReference type="InterPro" id="IPR010982">
    <property type="entry name" value="Lambda_DNA-bd_dom_sf"/>
</dbReference>
<protein>
    <recommendedName>
        <fullName evidence="1">HTH cro/C1-type domain-containing protein</fullName>
    </recommendedName>
</protein>
<proteinExistence type="predicted"/>
<accession>K3W4A3</accession>
<evidence type="ECO:0000259" key="1">
    <source>
        <dbReference type="PROSITE" id="PS50943"/>
    </source>
</evidence>
<dbReference type="PATRIC" id="fig|1179773.3.peg.238"/>
<gene>
    <name evidence="2" type="ordered locus">BN6_02350</name>
</gene>
<feature type="domain" description="HTH cro/C1-type" evidence="1">
    <location>
        <begin position="45"/>
        <end position="108"/>
    </location>
</feature>
<dbReference type="InterPro" id="IPR001387">
    <property type="entry name" value="Cro/C1-type_HTH"/>
</dbReference>
<dbReference type="AlphaFoldDB" id="K3W4A3"/>
<dbReference type="KEGG" id="sesp:BN6_02350"/>
<dbReference type="GO" id="GO:0003677">
    <property type="term" value="F:DNA binding"/>
    <property type="evidence" value="ECO:0007669"/>
    <property type="project" value="InterPro"/>
</dbReference>
<dbReference type="SUPFAM" id="SSF47413">
    <property type="entry name" value="lambda repressor-like DNA-binding domains"/>
    <property type="match status" value="1"/>
</dbReference>
<organism evidence="2 3">
    <name type="scientific">Saccharothrix espanaensis (strain ATCC 51144 / DSM 44229 / JCM 9112 / NBRC 15066 / NRRL 15764)</name>
    <dbReference type="NCBI Taxonomy" id="1179773"/>
    <lineage>
        <taxon>Bacteria</taxon>
        <taxon>Bacillati</taxon>
        <taxon>Actinomycetota</taxon>
        <taxon>Actinomycetes</taxon>
        <taxon>Pseudonocardiales</taxon>
        <taxon>Pseudonocardiaceae</taxon>
        <taxon>Saccharothrix</taxon>
    </lineage>
</organism>
<dbReference type="STRING" id="1179773.BN6_02350"/>
<keyword evidence="3" id="KW-1185">Reference proteome</keyword>
<name>K3W4A3_SACES</name>
<evidence type="ECO:0000313" key="2">
    <source>
        <dbReference type="EMBL" id="CCH27568.1"/>
    </source>
</evidence>
<dbReference type="Pfam" id="PF13560">
    <property type="entry name" value="HTH_31"/>
    <property type="match status" value="1"/>
</dbReference>